<organism evidence="1">
    <name type="scientific">Candidatus Enterococcus clewellii</name>
    <dbReference type="NCBI Taxonomy" id="1834193"/>
    <lineage>
        <taxon>Bacteria</taxon>
        <taxon>Bacillati</taxon>
        <taxon>Bacillota</taxon>
        <taxon>Bacilli</taxon>
        <taxon>Lactobacillales</taxon>
        <taxon>Enterococcaceae</taxon>
        <taxon>Enterococcus</taxon>
    </lineage>
</organism>
<dbReference type="InterPro" id="IPR000408">
    <property type="entry name" value="Reg_chr_condens"/>
</dbReference>
<accession>A0A242K8K4</accession>
<dbReference type="Gene3D" id="2.130.10.30">
    <property type="entry name" value="Regulator of chromosome condensation 1/beta-lactamase-inhibitor protein II"/>
    <property type="match status" value="2"/>
</dbReference>
<dbReference type="PANTHER" id="PTHR45982:SF1">
    <property type="entry name" value="REGULATOR OF CHROMOSOME CONDENSATION"/>
    <property type="match status" value="1"/>
</dbReference>
<dbReference type="SUPFAM" id="SSF50985">
    <property type="entry name" value="RCC1/BLIP-II"/>
    <property type="match status" value="2"/>
</dbReference>
<dbReference type="Pfam" id="PF00415">
    <property type="entry name" value="RCC1"/>
    <property type="match status" value="1"/>
</dbReference>
<keyword evidence="3" id="KW-1185">Reference proteome</keyword>
<dbReference type="Proteomes" id="UP000195141">
    <property type="component" value="Chromosome"/>
</dbReference>
<dbReference type="InterPro" id="IPR051553">
    <property type="entry name" value="Ran_GTPase-activating"/>
</dbReference>
<dbReference type="GO" id="GO:0005085">
    <property type="term" value="F:guanyl-nucleotide exchange factor activity"/>
    <property type="evidence" value="ECO:0007669"/>
    <property type="project" value="TreeGrafter"/>
</dbReference>
<dbReference type="Pfam" id="PF13540">
    <property type="entry name" value="RCC1_2"/>
    <property type="match status" value="1"/>
</dbReference>
<proteinExistence type="predicted"/>
<reference evidence="1" key="1">
    <citation type="submission" date="2017-05" db="EMBL/GenBank/DDBJ databases">
        <title>The Genome Sequence of Enterococcus sp. 9E7_DIV0242.</title>
        <authorList>
            <consortium name="The Broad Institute Genomics Platform"/>
            <consortium name="The Broad Institute Genomic Center for Infectious Diseases"/>
            <person name="Earl A."/>
            <person name="Manson A."/>
            <person name="Schwartman J."/>
            <person name="Gilmore M."/>
            <person name="Abouelleil A."/>
            <person name="Cao P."/>
            <person name="Chapman S."/>
            <person name="Cusick C."/>
            <person name="Shea T."/>
            <person name="Young S."/>
            <person name="Neafsey D."/>
            <person name="Nusbaum C."/>
            <person name="Birren B."/>
        </authorList>
    </citation>
    <scope>NUCLEOTIDE SEQUENCE [LARGE SCALE GENOMIC DNA]</scope>
    <source>
        <strain evidence="1">9E7_DIV0242</strain>
    </source>
</reference>
<dbReference type="OrthoDB" id="27389at2"/>
<dbReference type="RefSeq" id="WP_086348616.1">
    <property type="nucleotide sequence ID" value="NZ_CP147247.1"/>
</dbReference>
<gene>
    <name evidence="1" type="ORF">A5888_001535</name>
    <name evidence="2" type="ORF">A5888_002772</name>
</gene>
<dbReference type="PANTHER" id="PTHR45982">
    <property type="entry name" value="REGULATOR OF CHROMOSOME CONDENSATION"/>
    <property type="match status" value="1"/>
</dbReference>
<reference evidence="2" key="3">
    <citation type="submission" date="2024-03" db="EMBL/GenBank/DDBJ databases">
        <title>The Genome Sequence of Enterococcus sp. DIV0242b.</title>
        <authorList>
            <consortium name="The Broad Institute Genomics Platform"/>
            <consortium name="The Broad Institute Microbial Omics Core"/>
            <consortium name="The Broad Institute Genomic Center for Infectious Diseases"/>
            <person name="Earl A."/>
            <person name="Manson A."/>
            <person name="Gilmore M."/>
            <person name="Schwartman J."/>
            <person name="Shea T."/>
            <person name="Abouelleil A."/>
            <person name="Cao P."/>
            <person name="Chapman S."/>
            <person name="Cusick C."/>
            <person name="Young S."/>
            <person name="Neafsey D."/>
            <person name="Nusbaum C."/>
            <person name="Birren B."/>
        </authorList>
    </citation>
    <scope>NUCLEOTIDE SEQUENCE</scope>
    <source>
        <strain evidence="2">9E7_DIV0242</strain>
    </source>
</reference>
<sequence length="1404" mass="153307">MLKRIKKHKLIASIVTIVSLLALLAGVGYARQGTKIQANESSGENPTVLLDPIQALSVGVPTDYDKTNDGYQGVGAWDAPTIGILSAVKFTKAAAGYLGGASLDSAGKVWTWGDNRFGQLGNGKLFATTTASTSTRVAYAGGIVRVPYFVDNNINVIEIAAGFYSYYALDDQGNVYAWGDNRSQQLGFVGGNMTTGAAINNSQNTPVKVAGLPKIKSISGTNGYDTYMAAAAIGEDGSLWVWGANNYGAHGQGNNTSTNAYQATPHKVTFSENVDIVKVSIASYAYGPYIHVIDSNGDRWAWGTNNGNVLGISGMGSGAQYASTPVKIAAGTTSGMGKLVDISSSYRWNIALDENGRVWQWGTIYGVSGGTATTTSYATPVEVKFSAAEIAKVGYTPIPKAVSAGESVSYIIDQYGRSWALGSGRYFGFGREGGYEDANDQMEAEAVQYPKVIGDGDTQIYDTSPKDPAEGRTAGAYGVYSFNQLHPTIYDKKYTDPSEDKWKNLAFSPIPKISAIFSQRSSTMFIDEDGNLFRWGNDGSGSIAWGWDYQSQYDQNGDLVNGLYDRYTYEVMWMRGSPSIDNIGLSIKSDPKKIYKSTGEETPVSVETSFPASFHDANMNFDMQAILKDLKYVYLPYDTTDENFSKSSLTKDEFLDLYNRADAADKGDLVDTAIASDDEAKTVAFDLPAAKDNGKLWVMIEDEAYGRTTYTLQAYTFDNFYTELALDHIGVDHNDVSKEVYGSNTENIVKVTQDGIADLVGFPLDTNGNIIGTMTKQPTFGYDEVAVSNLSDDQLEAIDPNLTKYWIWYSPQASSKTYTLNGVDASNSADITAVTGQLAVTDAYTHVFHYDVNPNALVNLHYIGVDAAGNRISEFSMTPNPENELFKEMEYTRTPPTLSEASGYKIKGYRVVYTTPPADPVNVTGLIDVNLDGDMVFTIPWDTSVTDATVIVVYEQAPMAYFISADRGVSPYTGVADFVDENLRTSKDTVFTHEPNDAAIDTEYAIVGYKIFNGKITDVSALDLTTATQSLNSDGKSEYTPPSGQDEYTVVYIYEKAPLVHYVAADKGATSSNLLTDFSMNSERLAKDTTHSKTPIYANDDYVMVGYKVISGKLADGTTNTDISGYTATTSGTASFKPSDYGYELTVIFVYEKKTLVHFVGINGQDPDNLVFMENWDIDSRKEVKGSTNTQTPKDYTNPDGYKAIGYYVVNGKVTDPTTVDLSQVGTLTTSGDASYTVPTDQDEITIIFVYEIPPSVAQFHVRQVIVDSNSNVKVPTTGFMTLTQGHPGSSWTFTAKELNITTTSRKESQAAKYSDYVLPISKEYMGYGLTWITPQYYEYKGYKISSIDGDYDSSGINTSKEIHIDFTDDKEYWVTVYLTPTTEHPGNYSWKDALNDFGKILIP</sequence>
<dbReference type="GO" id="GO:0005737">
    <property type="term" value="C:cytoplasm"/>
    <property type="evidence" value="ECO:0007669"/>
    <property type="project" value="TreeGrafter"/>
</dbReference>
<protein>
    <submittedName>
        <fullName evidence="1">Uncharacterized protein</fullName>
    </submittedName>
</protein>
<dbReference type="InterPro" id="IPR009091">
    <property type="entry name" value="RCC1/BLIP-II"/>
</dbReference>
<evidence type="ECO:0000313" key="3">
    <source>
        <dbReference type="Proteomes" id="UP000195141"/>
    </source>
</evidence>
<evidence type="ECO:0000313" key="1">
    <source>
        <dbReference type="EMBL" id="OTP17397.1"/>
    </source>
</evidence>
<dbReference type="EMBL" id="NGMM01000002">
    <property type="protein sequence ID" value="OTP17397.1"/>
    <property type="molecule type" value="Genomic_DNA"/>
</dbReference>
<evidence type="ECO:0000313" key="2">
    <source>
        <dbReference type="EMBL" id="WYJ91004.1"/>
    </source>
</evidence>
<dbReference type="EMBL" id="CP147247">
    <property type="protein sequence ID" value="WYJ91004.1"/>
    <property type="molecule type" value="Genomic_DNA"/>
</dbReference>
<reference evidence="2" key="2">
    <citation type="submission" date="2017-05" db="EMBL/GenBank/DDBJ databases">
        <authorList>
            <consortium name="The Broad Institute Genomics Platform"/>
            <consortium name="The Broad Institute Genomic Center for Infectious Diseases"/>
            <person name="Earl A."/>
            <person name="Manson A."/>
            <person name="Schwartman J."/>
            <person name="Gilmore M."/>
            <person name="Abouelleil A."/>
            <person name="Cao P."/>
            <person name="Chapman S."/>
            <person name="Cusick C."/>
            <person name="Shea T."/>
            <person name="Young S."/>
            <person name="Neafsey D."/>
            <person name="Nusbaum C."/>
            <person name="Birren B."/>
        </authorList>
    </citation>
    <scope>NUCLEOTIDE SEQUENCE</scope>
    <source>
        <strain evidence="2">9E7_DIV0242</strain>
    </source>
</reference>
<dbReference type="PROSITE" id="PS50012">
    <property type="entry name" value="RCC1_3"/>
    <property type="match status" value="3"/>
</dbReference>
<name>A0A242K8K4_9ENTE</name>